<dbReference type="PANTHER" id="PTHR43775">
    <property type="entry name" value="FATTY ACID SYNTHASE"/>
    <property type="match status" value="1"/>
</dbReference>
<dbReference type="RefSeq" id="WP_007412987.1">
    <property type="nucleotide sequence ID" value="NZ_ABOX02000002.1"/>
</dbReference>
<keyword evidence="2" id="KW-0597">Phosphoprotein</keyword>
<keyword evidence="3 4" id="KW-0808">Transferase</keyword>
<dbReference type="InterPro" id="IPR016039">
    <property type="entry name" value="Thiolase-like"/>
</dbReference>
<dbReference type="InterPro" id="IPR018201">
    <property type="entry name" value="Ketoacyl_synth_AS"/>
</dbReference>
<evidence type="ECO:0000256" key="3">
    <source>
        <dbReference type="ARBA" id="ARBA00022679"/>
    </source>
</evidence>
<dbReference type="EMBL" id="ABOX02000002">
    <property type="protein sequence ID" value="EEF63174.1"/>
    <property type="molecule type" value="Genomic_DNA"/>
</dbReference>
<dbReference type="Pfam" id="PF00109">
    <property type="entry name" value="ketoacyl-synt"/>
    <property type="match status" value="1"/>
</dbReference>
<dbReference type="Gene3D" id="3.40.47.10">
    <property type="match status" value="1"/>
</dbReference>
<dbReference type="InterPro" id="IPR020841">
    <property type="entry name" value="PKS_Beta-ketoAc_synthase_dom"/>
</dbReference>
<protein>
    <submittedName>
        <fullName evidence="6">Beta-ketoacyl synthase</fullName>
    </submittedName>
</protein>
<dbReference type="PANTHER" id="PTHR43775:SF37">
    <property type="entry name" value="SI:DKEY-61P9.11"/>
    <property type="match status" value="1"/>
</dbReference>
<dbReference type="GO" id="GO:0004315">
    <property type="term" value="F:3-oxoacyl-[acyl-carrier-protein] synthase activity"/>
    <property type="evidence" value="ECO:0007669"/>
    <property type="project" value="InterPro"/>
</dbReference>
<sequence>MIETVTEGIAIIGMTGRFPGASNIEEFWRNLATGVESISTFSDDELAASGLDVAAIRKTPGYVAARGILKNAEWFDAAFFGMNSKEAEVTDPQQRLFLEGAWEALEHAGYDPERYAGSVGVYAGMGNNTYYINNLHLRPDVLELVGPMATMMGNEKDYLTTRVAYKLNLKGPAINVNTACSTSLVAVCQACQSLLNYQCDMALAGGISVSFPQKRGYFYQEGGITSSDGHCRAFDAQAQGTVSSDGLGIVVLKRLAEAIKHGDQIYAVIKGVGLNNDGSFKVSFTSPSVGGQAETIALAQAQARFRPRYHHLCRNAWYGHTIRRPD</sequence>
<proteinExistence type="inferred from homology"/>
<organism evidence="6 7">
    <name type="scientific">Pedosphaera parvula (strain Ellin514)</name>
    <dbReference type="NCBI Taxonomy" id="320771"/>
    <lineage>
        <taxon>Bacteria</taxon>
        <taxon>Pseudomonadati</taxon>
        <taxon>Verrucomicrobiota</taxon>
        <taxon>Pedosphaerae</taxon>
        <taxon>Pedosphaerales</taxon>
        <taxon>Pedosphaeraceae</taxon>
        <taxon>Pedosphaera</taxon>
    </lineage>
</organism>
<dbReference type="GO" id="GO:0006633">
    <property type="term" value="P:fatty acid biosynthetic process"/>
    <property type="evidence" value="ECO:0007669"/>
    <property type="project" value="InterPro"/>
</dbReference>
<dbReference type="InterPro" id="IPR014031">
    <property type="entry name" value="Ketoacyl_synth_C"/>
</dbReference>
<evidence type="ECO:0000256" key="2">
    <source>
        <dbReference type="ARBA" id="ARBA00022553"/>
    </source>
</evidence>
<dbReference type="CDD" id="cd00833">
    <property type="entry name" value="PKS"/>
    <property type="match status" value="1"/>
</dbReference>
<dbReference type="OrthoDB" id="174240at2"/>
<keyword evidence="1" id="KW-0596">Phosphopantetheine</keyword>
<dbReference type="AlphaFoldDB" id="B9XAY9"/>
<reference evidence="6 7" key="1">
    <citation type="journal article" date="2011" name="J. Bacteriol.">
        <title>Genome sequence of 'Pedosphaera parvula' Ellin514, an aerobic Verrucomicrobial isolate from pasture soil.</title>
        <authorList>
            <person name="Kant R."/>
            <person name="van Passel M.W."/>
            <person name="Sangwan P."/>
            <person name="Palva A."/>
            <person name="Lucas S."/>
            <person name="Copeland A."/>
            <person name="Lapidus A."/>
            <person name="Glavina Del Rio T."/>
            <person name="Dalin E."/>
            <person name="Tice H."/>
            <person name="Bruce D."/>
            <person name="Goodwin L."/>
            <person name="Pitluck S."/>
            <person name="Chertkov O."/>
            <person name="Larimer F.W."/>
            <person name="Land M.L."/>
            <person name="Hauser L."/>
            <person name="Brettin T.S."/>
            <person name="Detter J.C."/>
            <person name="Han S."/>
            <person name="de Vos W.M."/>
            <person name="Janssen P.H."/>
            <person name="Smidt H."/>
        </authorList>
    </citation>
    <scope>NUCLEOTIDE SEQUENCE [LARGE SCALE GENOMIC DNA]</scope>
    <source>
        <strain evidence="6 7">Ellin514</strain>
    </source>
</reference>
<evidence type="ECO:0000313" key="7">
    <source>
        <dbReference type="Proteomes" id="UP000003688"/>
    </source>
</evidence>
<accession>B9XAY9</accession>
<evidence type="ECO:0000259" key="5">
    <source>
        <dbReference type="PROSITE" id="PS52004"/>
    </source>
</evidence>
<dbReference type="InterPro" id="IPR014030">
    <property type="entry name" value="Ketoacyl_synth_N"/>
</dbReference>
<keyword evidence="7" id="KW-1185">Reference proteome</keyword>
<dbReference type="Proteomes" id="UP000003688">
    <property type="component" value="Unassembled WGS sequence"/>
</dbReference>
<feature type="domain" description="Ketosynthase family 3 (KS3)" evidence="5">
    <location>
        <begin position="6"/>
        <end position="326"/>
    </location>
</feature>
<evidence type="ECO:0000256" key="1">
    <source>
        <dbReference type="ARBA" id="ARBA00022450"/>
    </source>
</evidence>
<dbReference type="STRING" id="320771.Cflav_PD5809"/>
<evidence type="ECO:0000313" key="6">
    <source>
        <dbReference type="EMBL" id="EEF63174.1"/>
    </source>
</evidence>
<dbReference type="GO" id="GO:0004312">
    <property type="term" value="F:fatty acid synthase activity"/>
    <property type="evidence" value="ECO:0007669"/>
    <property type="project" value="TreeGrafter"/>
</dbReference>
<evidence type="ECO:0000256" key="4">
    <source>
        <dbReference type="RuleBase" id="RU003694"/>
    </source>
</evidence>
<dbReference type="PROSITE" id="PS52004">
    <property type="entry name" value="KS3_2"/>
    <property type="match status" value="1"/>
</dbReference>
<comment type="caution">
    <text evidence="6">The sequence shown here is derived from an EMBL/GenBank/DDBJ whole genome shotgun (WGS) entry which is preliminary data.</text>
</comment>
<name>B9XAY9_PEDPL</name>
<dbReference type="Pfam" id="PF02801">
    <property type="entry name" value="Ketoacyl-synt_C"/>
    <property type="match status" value="1"/>
</dbReference>
<dbReference type="PROSITE" id="PS00606">
    <property type="entry name" value="KS3_1"/>
    <property type="match status" value="1"/>
</dbReference>
<dbReference type="InterPro" id="IPR050091">
    <property type="entry name" value="PKS_NRPS_Biosynth_Enz"/>
</dbReference>
<dbReference type="SMART" id="SM00825">
    <property type="entry name" value="PKS_KS"/>
    <property type="match status" value="1"/>
</dbReference>
<gene>
    <name evidence="6" type="ORF">Cflav_PD5809</name>
</gene>
<comment type="similarity">
    <text evidence="4">Belongs to the thiolase-like superfamily. Beta-ketoacyl-ACP synthases family.</text>
</comment>
<dbReference type="SUPFAM" id="SSF53901">
    <property type="entry name" value="Thiolase-like"/>
    <property type="match status" value="2"/>
</dbReference>